<dbReference type="Proteomes" id="UP000274695">
    <property type="component" value="Unassembled WGS sequence"/>
</dbReference>
<dbReference type="PRINTS" id="PR00368">
    <property type="entry name" value="FADPNR"/>
</dbReference>
<dbReference type="SUPFAM" id="SSF51905">
    <property type="entry name" value="FAD/NAD(P)-binding domain"/>
    <property type="match status" value="2"/>
</dbReference>
<dbReference type="InterPro" id="IPR051209">
    <property type="entry name" value="FAD-bind_Monooxygenase_sf"/>
</dbReference>
<comment type="caution">
    <text evidence="1">The sequence shown here is derived from an EMBL/GenBank/DDBJ whole genome shotgun (WGS) entry which is preliminary data.</text>
</comment>
<dbReference type="RefSeq" id="WP_123181670.1">
    <property type="nucleotide sequence ID" value="NZ_RHGB01000003.1"/>
</dbReference>
<accession>A0ABX9W8A3</accession>
<dbReference type="PANTHER" id="PTHR42877:SF4">
    <property type="entry name" value="FAD_NAD(P)-BINDING DOMAIN-CONTAINING PROTEIN-RELATED"/>
    <property type="match status" value="1"/>
</dbReference>
<reference evidence="1 2" key="1">
    <citation type="submission" date="2018-10" db="EMBL/GenBank/DDBJ databases">
        <title>Draft genome sequence of Zhongshania sp. DSW25-10.</title>
        <authorList>
            <person name="Oh J."/>
        </authorList>
    </citation>
    <scope>NUCLEOTIDE SEQUENCE [LARGE SCALE GENOMIC DNA]</scope>
    <source>
        <strain evidence="1 2">DSW25-10</strain>
    </source>
</reference>
<dbReference type="Pfam" id="PF13738">
    <property type="entry name" value="Pyr_redox_3"/>
    <property type="match status" value="1"/>
</dbReference>
<dbReference type="PANTHER" id="PTHR42877">
    <property type="entry name" value="L-ORNITHINE N(5)-MONOOXYGENASE-RELATED"/>
    <property type="match status" value="1"/>
</dbReference>
<gene>
    <name evidence="1" type="ORF">D0911_03605</name>
</gene>
<evidence type="ECO:0000313" key="1">
    <source>
        <dbReference type="EMBL" id="RNL66803.1"/>
    </source>
</evidence>
<dbReference type="PRINTS" id="PR00469">
    <property type="entry name" value="PNDRDTASEII"/>
</dbReference>
<sequence length="489" mass="55096">MNNNKLNTQHHYVIIGAGMAGILAAIKLREAGKHNVRVYEKADRIGGTWRENTYPGLSCDVPSHSYTYSFEPNSEWTRHLPPGPEVQAYFESVVAKYQLEEIISFNEEITDCRFKNNQWHISTSKGNSDCADFVIAATGVLHHPRIPHIDGMEKFKGKIFHSARWDHSAPLENKRIAVIGTGSTGVQIVTALAECAAQLCHYQRTPQWIMPVVNAEFSEAEKALFRNDPVALKSIQNDPELEANIERFSVAITEPDSAAMHEIENIVRENLENSISDPELRERLRPNYRAACKRLIYSESFYQVVQQSNVEVLSEGVDTIEENGIRSADGTLREFDIIVLATGFQADRFMRPMRITGENDITLEQAWADRPTAYMSVSIPEFPNLFMLNGPNGPVGNFSLIEIAEQQWHYISQLMSLVESAQYQKVSASQTALEDFDKARIIAAKKSIFGSGCQSWYLDAQGIPATWPWTRAKFKEAMQKPDLSAYCLA</sequence>
<dbReference type="Gene3D" id="3.50.50.60">
    <property type="entry name" value="FAD/NAD(P)-binding domain"/>
    <property type="match status" value="2"/>
</dbReference>
<proteinExistence type="predicted"/>
<organism evidence="1 2">
    <name type="scientific">Zhongshania marina</name>
    <dbReference type="NCBI Taxonomy" id="2304603"/>
    <lineage>
        <taxon>Bacteria</taxon>
        <taxon>Pseudomonadati</taxon>
        <taxon>Pseudomonadota</taxon>
        <taxon>Gammaproteobacteria</taxon>
        <taxon>Cellvibrionales</taxon>
        <taxon>Spongiibacteraceae</taxon>
        <taxon>Zhongshania</taxon>
    </lineage>
</organism>
<name>A0ABX9W8A3_9GAMM</name>
<protein>
    <submittedName>
        <fullName evidence="1">NAD(P)/FAD-dependent oxidoreductase</fullName>
    </submittedName>
</protein>
<evidence type="ECO:0000313" key="2">
    <source>
        <dbReference type="Proteomes" id="UP000274695"/>
    </source>
</evidence>
<dbReference type="EMBL" id="RHGB01000003">
    <property type="protein sequence ID" value="RNL66803.1"/>
    <property type="molecule type" value="Genomic_DNA"/>
</dbReference>
<keyword evidence="2" id="KW-1185">Reference proteome</keyword>
<dbReference type="InterPro" id="IPR036188">
    <property type="entry name" value="FAD/NAD-bd_sf"/>
</dbReference>